<organism evidence="1 2">
    <name type="scientific">Dacryopinax primogenitus (strain DJM 731)</name>
    <name type="common">Brown rot fungus</name>
    <dbReference type="NCBI Taxonomy" id="1858805"/>
    <lineage>
        <taxon>Eukaryota</taxon>
        <taxon>Fungi</taxon>
        <taxon>Dikarya</taxon>
        <taxon>Basidiomycota</taxon>
        <taxon>Agaricomycotina</taxon>
        <taxon>Dacrymycetes</taxon>
        <taxon>Dacrymycetales</taxon>
        <taxon>Dacrymycetaceae</taxon>
        <taxon>Dacryopinax</taxon>
    </lineage>
</organism>
<dbReference type="EMBL" id="JH795869">
    <property type="protein sequence ID" value="EJT99518.1"/>
    <property type="molecule type" value="Genomic_DNA"/>
</dbReference>
<dbReference type="GeneID" id="63688385"/>
<dbReference type="Proteomes" id="UP000030653">
    <property type="component" value="Unassembled WGS sequence"/>
</dbReference>
<reference evidence="1 2" key="1">
    <citation type="journal article" date="2012" name="Science">
        <title>The Paleozoic origin of enzymatic lignin decomposition reconstructed from 31 fungal genomes.</title>
        <authorList>
            <person name="Floudas D."/>
            <person name="Binder M."/>
            <person name="Riley R."/>
            <person name="Barry K."/>
            <person name="Blanchette R.A."/>
            <person name="Henrissat B."/>
            <person name="Martinez A.T."/>
            <person name="Otillar R."/>
            <person name="Spatafora J.W."/>
            <person name="Yadav J.S."/>
            <person name="Aerts A."/>
            <person name="Benoit I."/>
            <person name="Boyd A."/>
            <person name="Carlson A."/>
            <person name="Copeland A."/>
            <person name="Coutinho P.M."/>
            <person name="de Vries R.P."/>
            <person name="Ferreira P."/>
            <person name="Findley K."/>
            <person name="Foster B."/>
            <person name="Gaskell J."/>
            <person name="Glotzer D."/>
            <person name="Gorecki P."/>
            <person name="Heitman J."/>
            <person name="Hesse C."/>
            <person name="Hori C."/>
            <person name="Igarashi K."/>
            <person name="Jurgens J.A."/>
            <person name="Kallen N."/>
            <person name="Kersten P."/>
            <person name="Kohler A."/>
            <person name="Kuees U."/>
            <person name="Kumar T.K.A."/>
            <person name="Kuo A."/>
            <person name="LaButti K."/>
            <person name="Larrondo L.F."/>
            <person name="Lindquist E."/>
            <person name="Ling A."/>
            <person name="Lombard V."/>
            <person name="Lucas S."/>
            <person name="Lundell T."/>
            <person name="Martin R."/>
            <person name="McLaughlin D.J."/>
            <person name="Morgenstern I."/>
            <person name="Morin E."/>
            <person name="Murat C."/>
            <person name="Nagy L.G."/>
            <person name="Nolan M."/>
            <person name="Ohm R.A."/>
            <person name="Patyshakuliyeva A."/>
            <person name="Rokas A."/>
            <person name="Ruiz-Duenas F.J."/>
            <person name="Sabat G."/>
            <person name="Salamov A."/>
            <person name="Samejima M."/>
            <person name="Schmutz J."/>
            <person name="Slot J.C."/>
            <person name="St John F."/>
            <person name="Stenlid J."/>
            <person name="Sun H."/>
            <person name="Sun S."/>
            <person name="Syed K."/>
            <person name="Tsang A."/>
            <person name="Wiebenga A."/>
            <person name="Young D."/>
            <person name="Pisabarro A."/>
            <person name="Eastwood D.C."/>
            <person name="Martin F."/>
            <person name="Cullen D."/>
            <person name="Grigoriev I.V."/>
            <person name="Hibbett D.S."/>
        </authorList>
    </citation>
    <scope>NUCLEOTIDE SEQUENCE [LARGE SCALE GENOMIC DNA]</scope>
    <source>
        <strain evidence="1 2">DJM-731 SS1</strain>
    </source>
</reference>
<dbReference type="HOGENOM" id="CLU_2941664_0_0_1"/>
<sequence length="60" mass="6626">MTYLRTSTTGILTLNQPLNAALATVVLAWICPPVLASPPMFRAGWPLQWPIPPDNPLNRE</sequence>
<accession>M5FTS3</accession>
<dbReference type="RefSeq" id="XP_040626416.1">
    <property type="nucleotide sequence ID" value="XM_040773323.1"/>
</dbReference>
<evidence type="ECO:0000313" key="2">
    <source>
        <dbReference type="Proteomes" id="UP000030653"/>
    </source>
</evidence>
<proteinExistence type="predicted"/>
<evidence type="ECO:0000313" key="1">
    <source>
        <dbReference type="EMBL" id="EJT99518.1"/>
    </source>
</evidence>
<name>M5FTS3_DACPD</name>
<dbReference type="AlphaFoldDB" id="M5FTS3"/>
<protein>
    <submittedName>
        <fullName evidence="1">Uncharacterized protein</fullName>
    </submittedName>
</protein>
<keyword evidence="2" id="KW-1185">Reference proteome</keyword>
<gene>
    <name evidence="1" type="ORF">DACRYDRAFT_23639</name>
</gene>